<keyword evidence="1" id="KW-1133">Transmembrane helix</keyword>
<reference evidence="3" key="1">
    <citation type="journal article" date="2019" name="Int. J. Syst. Evol. Microbiol.">
        <title>The Global Catalogue of Microorganisms (GCM) 10K type strain sequencing project: providing services to taxonomists for standard genome sequencing and annotation.</title>
        <authorList>
            <consortium name="The Broad Institute Genomics Platform"/>
            <consortium name="The Broad Institute Genome Sequencing Center for Infectious Disease"/>
            <person name="Wu L."/>
            <person name="Ma J."/>
        </authorList>
    </citation>
    <scope>NUCLEOTIDE SEQUENCE [LARGE SCALE GENOMIC DNA]</scope>
    <source>
        <strain evidence="3">CGMCC 4.1542</strain>
    </source>
</reference>
<evidence type="ECO:0000313" key="2">
    <source>
        <dbReference type="EMBL" id="MFC5020225.1"/>
    </source>
</evidence>
<gene>
    <name evidence="2" type="ORF">ACFPRC_35975</name>
</gene>
<evidence type="ECO:0000313" key="3">
    <source>
        <dbReference type="Proteomes" id="UP001595855"/>
    </source>
</evidence>
<keyword evidence="3" id="KW-1185">Reference proteome</keyword>
<accession>A0ABV9X723</accession>
<dbReference type="EMBL" id="JBHSJO010000002">
    <property type="protein sequence ID" value="MFC5020225.1"/>
    <property type="molecule type" value="Genomic_DNA"/>
</dbReference>
<proteinExistence type="predicted"/>
<feature type="transmembrane region" description="Helical" evidence="1">
    <location>
        <begin position="27"/>
        <end position="47"/>
    </location>
</feature>
<keyword evidence="1" id="KW-0812">Transmembrane</keyword>
<dbReference type="Proteomes" id="UP001595855">
    <property type="component" value="Unassembled WGS sequence"/>
</dbReference>
<sequence>MLTTSFNMAIFASGVVGAVVVDGVGAPVLPAGMIAPTLMALVTVGFGRRAAFPAGR</sequence>
<protein>
    <submittedName>
        <fullName evidence="2">Uncharacterized protein</fullName>
    </submittedName>
</protein>
<comment type="caution">
    <text evidence="2">The sequence shown here is derived from an EMBL/GenBank/DDBJ whole genome shotgun (WGS) entry which is preliminary data.</text>
</comment>
<name>A0ABV9X723_9ACTN</name>
<keyword evidence="1" id="KW-0472">Membrane</keyword>
<dbReference type="RefSeq" id="WP_328662155.1">
    <property type="nucleotide sequence ID" value="NZ_BAAATN010000019.1"/>
</dbReference>
<organism evidence="2 3">
    <name type="scientific">Streptomyces lienomycini</name>
    <dbReference type="NCBI Taxonomy" id="284035"/>
    <lineage>
        <taxon>Bacteria</taxon>
        <taxon>Bacillati</taxon>
        <taxon>Actinomycetota</taxon>
        <taxon>Actinomycetes</taxon>
        <taxon>Kitasatosporales</taxon>
        <taxon>Streptomycetaceae</taxon>
        <taxon>Streptomyces</taxon>
    </lineage>
</organism>
<evidence type="ECO:0000256" key="1">
    <source>
        <dbReference type="SAM" id="Phobius"/>
    </source>
</evidence>